<evidence type="ECO:0000313" key="3">
    <source>
        <dbReference type="Proteomes" id="UP000051952"/>
    </source>
</evidence>
<gene>
    <name evidence="2" type="ORF">BSAL_53735</name>
</gene>
<sequence>MTNWGTILYVSAQDLAAATTTLTRNTAADATVGNEEAADYNIAVEVIQRALHRLLCGETDMTTSNNANNAMQRQQHIRNNNNATDAKQQTTTTTTIPRQADIFTADDIKNAFLIPYSSTSHMTTPLLAAAASVPPPSSRRLQNKNVLLLVDLGGSEEEVLPVSSDLRAPCLQLRRRRALTAMLKLFPHYIIAGSPLQHEMLMTTATSTSPPITKMVLGHFSNSSGQLLSLIASATASATSSSPLKSKYDFSRPRVPSPPGKAAEPTLFDNAMDADDDDDESACDGFGKSNSESMNSVLEWFCRHPKRFLVAADIVMQRKDNLSSAQRSLQFVPLLLRCMLTTTDGGEPDVTKPFVMSKESTTDEAFKMWGRLCAELLHRQSHVNTSASDDELTTTMLSLAVPQEVLPTRAFRNLFAFSLISLKHSKVNDDITAASAAGSVAQIVVVAPRCVIIGSAAWYHTQCAFEKLSTPSRQQPSSDYHSVTTKLLIETLVVDASTDVSILFHEYLWESIDSIVHHDQQNDSSPSNVKESQEERTLPATTLLQALCSTLCLLPLLTSNTGLFESRWKMASRLGRRSLSLHFCSFFFTSSSVVE</sequence>
<dbReference type="VEuPathDB" id="TriTrypDB:BSAL_53735"/>
<dbReference type="EMBL" id="CYKH01000115">
    <property type="protein sequence ID" value="CUE71901.1"/>
    <property type="molecule type" value="Genomic_DNA"/>
</dbReference>
<keyword evidence="3" id="KW-1185">Reference proteome</keyword>
<reference evidence="3" key="1">
    <citation type="submission" date="2015-09" db="EMBL/GenBank/DDBJ databases">
        <authorList>
            <consortium name="Pathogen Informatics"/>
        </authorList>
    </citation>
    <scope>NUCLEOTIDE SEQUENCE [LARGE SCALE GENOMIC DNA]</scope>
    <source>
        <strain evidence="3">Lake Konstanz</strain>
    </source>
</reference>
<feature type="region of interest" description="Disordered" evidence="1">
    <location>
        <begin position="241"/>
        <end position="266"/>
    </location>
</feature>
<proteinExistence type="predicted"/>
<protein>
    <submittedName>
        <fullName evidence="2">Uncharacterized protein</fullName>
    </submittedName>
</protein>
<evidence type="ECO:0000313" key="2">
    <source>
        <dbReference type="EMBL" id="CUE71901.1"/>
    </source>
</evidence>
<accession>A0A0S4IIH6</accession>
<organism evidence="2 3">
    <name type="scientific">Bodo saltans</name>
    <name type="common">Flagellated protozoan</name>
    <dbReference type="NCBI Taxonomy" id="75058"/>
    <lineage>
        <taxon>Eukaryota</taxon>
        <taxon>Discoba</taxon>
        <taxon>Euglenozoa</taxon>
        <taxon>Kinetoplastea</taxon>
        <taxon>Metakinetoplastina</taxon>
        <taxon>Eubodonida</taxon>
        <taxon>Bodonidae</taxon>
        <taxon>Bodo</taxon>
    </lineage>
</organism>
<dbReference type="Proteomes" id="UP000051952">
    <property type="component" value="Unassembled WGS sequence"/>
</dbReference>
<name>A0A0S4IIH6_BODSA</name>
<dbReference type="AlphaFoldDB" id="A0A0S4IIH6"/>
<evidence type="ECO:0000256" key="1">
    <source>
        <dbReference type="SAM" id="MobiDB-lite"/>
    </source>
</evidence>